<proteinExistence type="predicted"/>
<dbReference type="HOGENOM" id="CLU_055261_1_2_11"/>
<accession>A4X8W7</accession>
<dbReference type="eggNOG" id="COG3293">
    <property type="taxonomic scope" value="Bacteria"/>
</dbReference>
<evidence type="ECO:0008006" key="3">
    <source>
        <dbReference type="Google" id="ProtNLM"/>
    </source>
</evidence>
<dbReference type="Proteomes" id="UP000000235">
    <property type="component" value="Chromosome"/>
</dbReference>
<reference evidence="2" key="1">
    <citation type="journal article" date="2007" name="Proc. Natl. Acad. Sci. U.S.A.">
        <title>Genome sequencing reveals complex secondary metabolome in the marine actinomycete Salinispora tropica.</title>
        <authorList>
            <person name="Udwary D.W."/>
            <person name="Zeigler L."/>
            <person name="Asolkar R.N."/>
            <person name="Singan V."/>
            <person name="Lapidus A."/>
            <person name="Fenical W."/>
            <person name="Jensen P.R."/>
            <person name="Moore B.S."/>
        </authorList>
    </citation>
    <scope>NUCLEOTIDE SEQUENCE [LARGE SCALE GENOMIC DNA]</scope>
    <source>
        <strain evidence="2">ATCC BAA-916 / DSM 44818 / CNB-440</strain>
    </source>
</reference>
<dbReference type="AlphaFoldDB" id="A4X8W7"/>
<dbReference type="KEGG" id="stp:Strop_2877"/>
<protein>
    <recommendedName>
        <fullName evidence="3">Transposase DDE domain-containing protein</fullName>
    </recommendedName>
</protein>
<organism evidence="1 2">
    <name type="scientific">Salinispora tropica (strain ATCC BAA-916 / DSM 44818 / JCM 13857 / NBRC 105044 / CNB-440)</name>
    <dbReference type="NCBI Taxonomy" id="369723"/>
    <lineage>
        <taxon>Bacteria</taxon>
        <taxon>Bacillati</taxon>
        <taxon>Actinomycetota</taxon>
        <taxon>Actinomycetes</taxon>
        <taxon>Micromonosporales</taxon>
        <taxon>Micromonosporaceae</taxon>
        <taxon>Salinispora</taxon>
    </lineage>
</organism>
<evidence type="ECO:0000313" key="1">
    <source>
        <dbReference type="EMBL" id="ABP55317.1"/>
    </source>
</evidence>
<evidence type="ECO:0000313" key="2">
    <source>
        <dbReference type="Proteomes" id="UP000000235"/>
    </source>
</evidence>
<dbReference type="PATRIC" id="fig|369723.5.peg.2964"/>
<sequence>MAVSGPAAPGAAEAVRSARPVWTAPAHLDRGYDSHRTRELLNEINFDAQIARRSGPAPVQVGKRWVVERTSSWMNGFGKIRRCTDCNTKLIDFYLCLYLAAAIVTVRQLIHRARSHCHWDTQPTTRRHR</sequence>
<dbReference type="EMBL" id="CP000667">
    <property type="protein sequence ID" value="ABP55317.1"/>
    <property type="molecule type" value="Genomic_DNA"/>
</dbReference>
<name>A4X8W7_SALTO</name>
<gene>
    <name evidence="1" type="ordered locus">Strop_2877</name>
</gene>
<keyword evidence="2" id="KW-1185">Reference proteome</keyword>